<dbReference type="InParanoid" id="F0ZUS3"/>
<feature type="region of interest" description="Disordered" evidence="1">
    <location>
        <begin position="148"/>
        <end position="184"/>
    </location>
</feature>
<dbReference type="KEGG" id="dpp:DICPUDRAFT_92621"/>
<dbReference type="VEuPathDB" id="AmoebaDB:DICPUDRAFT_92621"/>
<name>F0ZUS3_DICPU</name>
<keyword evidence="3" id="KW-1185">Reference proteome</keyword>
<feature type="compositionally biased region" description="Low complexity" evidence="1">
    <location>
        <begin position="151"/>
        <end position="183"/>
    </location>
</feature>
<proteinExistence type="predicted"/>
<dbReference type="Gene3D" id="3.30.710.10">
    <property type="entry name" value="Potassium Channel Kv1.1, Chain A"/>
    <property type="match status" value="1"/>
</dbReference>
<dbReference type="eggNOG" id="KOG1987">
    <property type="taxonomic scope" value="Eukaryota"/>
</dbReference>
<dbReference type="SUPFAM" id="SSF54695">
    <property type="entry name" value="POZ domain"/>
    <property type="match status" value="1"/>
</dbReference>
<dbReference type="STRING" id="5786.F0ZUS3"/>
<sequence>MRESGTRNNEIVVPSVSKEVFLALLCYLYTDDLPSNSASQAPNSDPNIWLTDLLILANQYMLDGLKVKCCELIGETLSASNLVSLMNLASIHEATELKKACIYYFYTNLPLFLRDCCFEPDPTNDGPEALGYLIVDYFTKVAKLGLTEKPNNTTTSTSNNNENNENNNSNNNSNNNGNNNNETDQVNSAAEMGVKEFNELVSLFSD</sequence>
<dbReference type="OrthoDB" id="20054at2759"/>
<dbReference type="InterPro" id="IPR011333">
    <property type="entry name" value="SKP1/BTB/POZ_sf"/>
</dbReference>
<protein>
    <submittedName>
        <fullName evidence="2">Uncharacterized protein</fullName>
    </submittedName>
</protein>
<dbReference type="EMBL" id="GL871200">
    <property type="protein sequence ID" value="EGC32289.1"/>
    <property type="molecule type" value="Genomic_DNA"/>
</dbReference>
<evidence type="ECO:0000313" key="3">
    <source>
        <dbReference type="Proteomes" id="UP000001064"/>
    </source>
</evidence>
<dbReference type="GeneID" id="10507366"/>
<dbReference type="RefSeq" id="XP_003291167.1">
    <property type="nucleotide sequence ID" value="XM_003291119.1"/>
</dbReference>
<dbReference type="AlphaFoldDB" id="F0ZUS3"/>
<organism evidence="2 3">
    <name type="scientific">Dictyostelium purpureum</name>
    <name type="common">Slime mold</name>
    <dbReference type="NCBI Taxonomy" id="5786"/>
    <lineage>
        <taxon>Eukaryota</taxon>
        <taxon>Amoebozoa</taxon>
        <taxon>Evosea</taxon>
        <taxon>Eumycetozoa</taxon>
        <taxon>Dictyostelia</taxon>
        <taxon>Dictyosteliales</taxon>
        <taxon>Dictyosteliaceae</taxon>
        <taxon>Dictyostelium</taxon>
    </lineage>
</organism>
<dbReference type="Proteomes" id="UP000001064">
    <property type="component" value="Unassembled WGS sequence"/>
</dbReference>
<evidence type="ECO:0000313" key="2">
    <source>
        <dbReference type="EMBL" id="EGC32289.1"/>
    </source>
</evidence>
<gene>
    <name evidence="2" type="ORF">DICPUDRAFT_92621</name>
</gene>
<evidence type="ECO:0000256" key="1">
    <source>
        <dbReference type="SAM" id="MobiDB-lite"/>
    </source>
</evidence>
<reference evidence="3" key="1">
    <citation type="journal article" date="2011" name="Genome Biol.">
        <title>Comparative genomics of the social amoebae Dictyostelium discoideum and Dictyostelium purpureum.</title>
        <authorList>
            <consortium name="US DOE Joint Genome Institute (JGI-PGF)"/>
            <person name="Sucgang R."/>
            <person name="Kuo A."/>
            <person name="Tian X."/>
            <person name="Salerno W."/>
            <person name="Parikh A."/>
            <person name="Feasley C.L."/>
            <person name="Dalin E."/>
            <person name="Tu H."/>
            <person name="Huang E."/>
            <person name="Barry K."/>
            <person name="Lindquist E."/>
            <person name="Shapiro H."/>
            <person name="Bruce D."/>
            <person name="Schmutz J."/>
            <person name="Salamov A."/>
            <person name="Fey P."/>
            <person name="Gaudet P."/>
            <person name="Anjard C."/>
            <person name="Babu M.M."/>
            <person name="Basu S."/>
            <person name="Bushmanova Y."/>
            <person name="van der Wel H."/>
            <person name="Katoh-Kurasawa M."/>
            <person name="Dinh C."/>
            <person name="Coutinho P.M."/>
            <person name="Saito T."/>
            <person name="Elias M."/>
            <person name="Schaap P."/>
            <person name="Kay R.R."/>
            <person name="Henrissat B."/>
            <person name="Eichinger L."/>
            <person name="Rivero F."/>
            <person name="Putnam N.H."/>
            <person name="West C.M."/>
            <person name="Loomis W.F."/>
            <person name="Chisholm R.L."/>
            <person name="Shaulsky G."/>
            <person name="Strassmann J.E."/>
            <person name="Queller D.C."/>
            <person name="Kuspa A."/>
            <person name="Grigoriev I.V."/>
        </authorList>
    </citation>
    <scope>NUCLEOTIDE SEQUENCE [LARGE SCALE GENOMIC DNA]</scope>
    <source>
        <strain evidence="3">QSDP1</strain>
    </source>
</reference>
<accession>F0ZUS3</accession>
<dbReference type="PANTHER" id="PTHR24413">
    <property type="entry name" value="SPECKLE-TYPE POZ PROTEIN"/>
    <property type="match status" value="1"/>
</dbReference>